<proteinExistence type="predicted"/>
<feature type="domain" description="Mutator-like transposase" evidence="1">
    <location>
        <begin position="68"/>
        <end position="192"/>
    </location>
</feature>
<gene>
    <name evidence="2" type="ORF">PV328_008451</name>
</gene>
<evidence type="ECO:0000313" key="2">
    <source>
        <dbReference type="EMBL" id="KAK0170618.1"/>
    </source>
</evidence>
<dbReference type="AlphaFoldDB" id="A0AA39KQX7"/>
<protein>
    <recommendedName>
        <fullName evidence="1">Mutator-like transposase domain-containing protein</fullName>
    </recommendedName>
</protein>
<dbReference type="Proteomes" id="UP001168990">
    <property type="component" value="Unassembled WGS sequence"/>
</dbReference>
<accession>A0AA39KQX7</accession>
<dbReference type="InterPro" id="IPR049012">
    <property type="entry name" value="Mutator_transp_dom"/>
</dbReference>
<reference evidence="2" key="2">
    <citation type="submission" date="2023-03" db="EMBL/GenBank/DDBJ databases">
        <authorList>
            <person name="Inwood S.N."/>
            <person name="Skelly J.G."/>
            <person name="Guhlin J."/>
            <person name="Harrop T.W.R."/>
            <person name="Goldson S.G."/>
            <person name="Dearden P.K."/>
        </authorList>
    </citation>
    <scope>NUCLEOTIDE SEQUENCE</scope>
    <source>
        <strain evidence="2">Irish</strain>
        <tissue evidence="2">Whole body</tissue>
    </source>
</reference>
<organism evidence="2 3">
    <name type="scientific">Microctonus aethiopoides</name>
    <dbReference type="NCBI Taxonomy" id="144406"/>
    <lineage>
        <taxon>Eukaryota</taxon>
        <taxon>Metazoa</taxon>
        <taxon>Ecdysozoa</taxon>
        <taxon>Arthropoda</taxon>
        <taxon>Hexapoda</taxon>
        <taxon>Insecta</taxon>
        <taxon>Pterygota</taxon>
        <taxon>Neoptera</taxon>
        <taxon>Endopterygota</taxon>
        <taxon>Hymenoptera</taxon>
        <taxon>Apocrita</taxon>
        <taxon>Ichneumonoidea</taxon>
        <taxon>Braconidae</taxon>
        <taxon>Euphorinae</taxon>
        <taxon>Microctonus</taxon>
    </lineage>
</organism>
<name>A0AA39KQX7_9HYME</name>
<evidence type="ECO:0000313" key="3">
    <source>
        <dbReference type="Proteomes" id="UP001168990"/>
    </source>
</evidence>
<evidence type="ECO:0000259" key="1">
    <source>
        <dbReference type="Pfam" id="PF20700"/>
    </source>
</evidence>
<comment type="caution">
    <text evidence="2">The sequence shown here is derived from an EMBL/GenBank/DDBJ whole genome shotgun (WGS) entry which is preliminary data.</text>
</comment>
<keyword evidence="3" id="KW-1185">Reference proteome</keyword>
<reference evidence="2" key="1">
    <citation type="journal article" date="2023" name="bioRxiv">
        <title>Scaffold-level genome assemblies of two parasitoid biocontrol wasps reveal the parthenogenesis mechanism and an associated novel virus.</title>
        <authorList>
            <person name="Inwood S."/>
            <person name="Skelly J."/>
            <person name="Guhlin J."/>
            <person name="Harrop T."/>
            <person name="Goldson S."/>
            <person name="Dearden P."/>
        </authorList>
    </citation>
    <scope>NUCLEOTIDE SEQUENCE</scope>
    <source>
        <strain evidence="2">Irish</strain>
        <tissue evidence="2">Whole body</tissue>
    </source>
</reference>
<sequence length="192" mass="22217">MPKVKKEKPDEKKYFWKGKRVSDKIYKVREKQKEIGKKLRDKYGIRNAAHNLNTRESSNSDVDLTDEGRRIVRLNTLGKKLFCKKCKSVLSLCDIIQEKKIGISSIFYITCRGCDQTNEVYSDKTHQVSKNKMHFDTNTKIVMGVLNAGMGHSHLNKILAALNIPQMNWKIYKSYETEVGKVIEDMTHQSCE</sequence>
<dbReference type="EMBL" id="JAQQBS010000003">
    <property type="protein sequence ID" value="KAK0170618.1"/>
    <property type="molecule type" value="Genomic_DNA"/>
</dbReference>
<dbReference type="Pfam" id="PF20700">
    <property type="entry name" value="Mutator"/>
    <property type="match status" value="1"/>
</dbReference>